<keyword evidence="2" id="KW-1185">Reference proteome</keyword>
<name>G8Y092_PICSO</name>
<gene>
    <name evidence="1" type="primary">Piso0_005901</name>
    <name evidence="1" type="ORF">GNLVRS01_PISO0N25049g</name>
</gene>
<dbReference type="AlphaFoldDB" id="G8Y092"/>
<organism evidence="1 2">
    <name type="scientific">Pichia sorbitophila (strain ATCC MYA-4447 / BCRC 22081 / CBS 7064 / NBRC 10061 / NRRL Y-12695)</name>
    <name type="common">Hybrid yeast</name>
    <dbReference type="NCBI Taxonomy" id="559304"/>
    <lineage>
        <taxon>Eukaryota</taxon>
        <taxon>Fungi</taxon>
        <taxon>Dikarya</taxon>
        <taxon>Ascomycota</taxon>
        <taxon>Saccharomycotina</taxon>
        <taxon>Pichiomycetes</taxon>
        <taxon>Debaryomycetaceae</taxon>
        <taxon>Millerozyma</taxon>
    </lineage>
</organism>
<sequence length="208" mass="24100">MGFWKIAIGTTTASFAAYFAADSYLKSQIDDITLKQCPSLKLNNILKQPAKGTYFAYTDVFKAEVKNSNVSLDEMRNKFFSQGFFTDVSSSFDFQTVSQSKNFWHTKFSEVFSWKWSNKSLLNFFESVASWGYPFRLMNGGYQELYIEKKSDSSGYNVIYANSHEYNDLNDSKVIPKFTQALHKTYARFILWSFVRSLNNERTDSTPR</sequence>
<dbReference type="InParanoid" id="G8Y092"/>
<dbReference type="EMBL" id="FO082046">
    <property type="protein sequence ID" value="CCE87351.1"/>
    <property type="molecule type" value="Genomic_DNA"/>
</dbReference>
<dbReference type="STRING" id="559304.G8Y092"/>
<proteinExistence type="predicted"/>
<dbReference type="HOGENOM" id="CLU_1305726_0_0_1"/>
<dbReference type="eggNOG" id="ENOG502S4V9">
    <property type="taxonomic scope" value="Eukaryota"/>
</dbReference>
<evidence type="ECO:0000313" key="2">
    <source>
        <dbReference type="Proteomes" id="UP000005222"/>
    </source>
</evidence>
<evidence type="ECO:0000313" key="1">
    <source>
        <dbReference type="EMBL" id="CCE87351.1"/>
    </source>
</evidence>
<protein>
    <submittedName>
        <fullName evidence="1">Piso0_005901 protein</fullName>
    </submittedName>
</protein>
<dbReference type="OrthoDB" id="4480078at2759"/>
<accession>G8Y092</accession>
<dbReference type="Proteomes" id="UP000005222">
    <property type="component" value="Chromosome N"/>
</dbReference>
<reference evidence="1 2" key="1">
    <citation type="journal article" date="2012" name="G3 (Bethesda)">
        <title>Pichia sorbitophila, an interspecies yeast hybrid reveals early steps of genome resolution following polyploidization.</title>
        <authorList>
            <person name="Leh Louis V."/>
            <person name="Despons L."/>
            <person name="Friedrich A."/>
            <person name="Martin T."/>
            <person name="Durrens P."/>
            <person name="Casaregola S."/>
            <person name="Neuveglise C."/>
            <person name="Fairhead C."/>
            <person name="Marck C."/>
            <person name="Cruz J.A."/>
            <person name="Straub M.L."/>
            <person name="Kugler V."/>
            <person name="Sacerdot C."/>
            <person name="Uzunov Z."/>
            <person name="Thierry A."/>
            <person name="Weiss S."/>
            <person name="Bleykasten C."/>
            <person name="De Montigny J."/>
            <person name="Jacques N."/>
            <person name="Jung P."/>
            <person name="Lemaire M."/>
            <person name="Mallet S."/>
            <person name="Morel G."/>
            <person name="Richard G.F."/>
            <person name="Sarkar A."/>
            <person name="Savel G."/>
            <person name="Schacherer J."/>
            <person name="Seret M.L."/>
            <person name="Talla E."/>
            <person name="Samson G."/>
            <person name="Jubin C."/>
            <person name="Poulain J."/>
            <person name="Vacherie B."/>
            <person name="Barbe V."/>
            <person name="Pelletier E."/>
            <person name="Sherman D.J."/>
            <person name="Westhof E."/>
            <person name="Weissenbach J."/>
            <person name="Baret P.V."/>
            <person name="Wincker P."/>
            <person name="Gaillardin C."/>
            <person name="Dujon B."/>
            <person name="Souciet J.L."/>
        </authorList>
    </citation>
    <scope>NUCLEOTIDE SEQUENCE [LARGE SCALE GENOMIC DNA]</scope>
    <source>
        <strain evidence="2">ATCC MYA-4447 / BCRC 22081 / CBS 7064 / NBRC 10061 / NRRL Y-12695</strain>
    </source>
</reference>